<evidence type="ECO:0000256" key="1">
    <source>
        <dbReference type="SAM" id="MobiDB-lite"/>
    </source>
</evidence>
<accession>S2YZX0</accession>
<gene>
    <name evidence="4" type="ORF">HMPREF1219_02007</name>
</gene>
<reference evidence="4 5" key="1">
    <citation type="submission" date="2013-05" db="EMBL/GenBank/DDBJ databases">
        <title>The Genome Sequence of Corynebacterium pyruviciproducens 1773O (ATCC BAA-1742).</title>
        <authorList>
            <consortium name="The Broad Institute Genomics Platform"/>
            <person name="Earl A."/>
            <person name="Ward D."/>
            <person name="Feldgarden M."/>
            <person name="Gevers D."/>
            <person name="Tong J."/>
            <person name="Walker B."/>
            <person name="Young S."/>
            <person name="Zeng Q."/>
            <person name="Gargeya S."/>
            <person name="Fitzgerald M."/>
            <person name="Haas B."/>
            <person name="Abouelleil A."/>
            <person name="Allen A.W."/>
            <person name="Alvarado L."/>
            <person name="Arachchi H.M."/>
            <person name="Berlin A.M."/>
            <person name="Chapman S.B."/>
            <person name="Gainer-Dewar J."/>
            <person name="Goldberg J."/>
            <person name="Griggs A."/>
            <person name="Gujja S."/>
            <person name="Hansen M."/>
            <person name="Howarth C."/>
            <person name="Imamovic A."/>
            <person name="Ireland A."/>
            <person name="Larimer J."/>
            <person name="McCowan C."/>
            <person name="Murphy C."/>
            <person name="Pearson M."/>
            <person name="Poon T.W."/>
            <person name="Priest M."/>
            <person name="Roberts A."/>
            <person name="Saif S."/>
            <person name="Shea T."/>
            <person name="Sisk P."/>
            <person name="Sykes S."/>
            <person name="Wortman J."/>
            <person name="Nusbaum C."/>
            <person name="Birren B."/>
        </authorList>
    </citation>
    <scope>NUCLEOTIDE SEQUENCE [LARGE SCALE GENOMIC DNA]</scope>
    <source>
        <strain evidence="4 5">ATCC BAA-1742</strain>
    </source>
</reference>
<feature type="region of interest" description="Disordered" evidence="1">
    <location>
        <begin position="367"/>
        <end position="400"/>
    </location>
</feature>
<comment type="caution">
    <text evidence="4">The sequence shown here is derived from an EMBL/GenBank/DDBJ whole genome shotgun (WGS) entry which is preliminary data.</text>
</comment>
<dbReference type="eggNOG" id="ENOG5031JP1">
    <property type="taxonomic scope" value="Bacteria"/>
</dbReference>
<dbReference type="InterPro" id="IPR043504">
    <property type="entry name" value="Peptidase_S1_PA_chymotrypsin"/>
</dbReference>
<evidence type="ECO:0000313" key="5">
    <source>
        <dbReference type="Proteomes" id="UP000014408"/>
    </source>
</evidence>
<organism evidence="4 5">
    <name type="scientific">Corynebacterium pyruviciproducens ATCC BAA-1742</name>
    <dbReference type="NCBI Taxonomy" id="1125779"/>
    <lineage>
        <taxon>Bacteria</taxon>
        <taxon>Bacillati</taxon>
        <taxon>Actinomycetota</taxon>
        <taxon>Actinomycetes</taxon>
        <taxon>Mycobacteriales</taxon>
        <taxon>Corynebacteriaceae</taxon>
        <taxon>Corynebacterium</taxon>
    </lineage>
</organism>
<evidence type="ECO:0008006" key="6">
    <source>
        <dbReference type="Google" id="ProtNLM"/>
    </source>
</evidence>
<keyword evidence="3" id="KW-0732">Signal</keyword>
<evidence type="ECO:0000256" key="2">
    <source>
        <dbReference type="SAM" id="Phobius"/>
    </source>
</evidence>
<keyword evidence="2" id="KW-0812">Transmembrane</keyword>
<feature type="region of interest" description="Disordered" evidence="1">
    <location>
        <begin position="240"/>
        <end position="347"/>
    </location>
</feature>
<feature type="compositionally biased region" description="Polar residues" evidence="1">
    <location>
        <begin position="269"/>
        <end position="280"/>
    </location>
</feature>
<dbReference type="STRING" id="1125779.HMPREF1219_02007"/>
<dbReference type="HOGENOM" id="CLU_622167_0_0_11"/>
<evidence type="ECO:0000256" key="3">
    <source>
        <dbReference type="SAM" id="SignalP"/>
    </source>
</evidence>
<dbReference type="InterPro" id="IPR009003">
    <property type="entry name" value="Peptidase_S1_PA"/>
</dbReference>
<protein>
    <recommendedName>
        <fullName evidence="6">Peptidase S1 domain-containing protein</fullName>
    </recommendedName>
</protein>
<dbReference type="EMBL" id="ATBY01000017">
    <property type="protein sequence ID" value="EPD67595.1"/>
    <property type="molecule type" value="Genomic_DNA"/>
</dbReference>
<name>S2YZX0_9CORY</name>
<dbReference type="SUPFAM" id="SSF50494">
    <property type="entry name" value="Trypsin-like serine proteases"/>
    <property type="match status" value="1"/>
</dbReference>
<feature type="signal peptide" evidence="3">
    <location>
        <begin position="1"/>
        <end position="25"/>
    </location>
</feature>
<feature type="transmembrane region" description="Helical" evidence="2">
    <location>
        <begin position="416"/>
        <end position="435"/>
    </location>
</feature>
<keyword evidence="5" id="KW-1185">Reference proteome</keyword>
<keyword evidence="2" id="KW-0472">Membrane</keyword>
<sequence>MNFKKSVFSALCTVTLALNTAPAIAAPVYSVAQGDKAILLPPGSPSGSKCTVGFSTQGRSYVSAHCGKDGYGVYLQLPNGYTTGRVGTFHRSPAAVIENGAANFNDWGVIEWDDSVYVGPNRYSGDSLIDPDTVQSGETVCVYGDTTRRINCGPFVGNLGKTFFVDHTQTNPGDSGGPMWVPGRGLVGLISGPDMASMQSWNDSWSVDVTRGAYPGVNDRGHNADQRVSLFSTWVHQGFVPKTTTPQPQPETTSVVPSTEPLPADTPTPVVTETSLTSPTPARPVEPSTFPRETELATPQSTTETATETPTPAWEPTPLMTFRPGGDNHIRITLEPEAPSNEPAPRLDPVMDEYKSGSILKKKKAKAVTEVEPATPTVSPAAPAAEQPATEQPAAQLAPTHTYVPPTNGRGLTTPAIIGINLGTGGLFGAIWAFLQRIFSR</sequence>
<feature type="compositionally biased region" description="Low complexity" evidence="1">
    <location>
        <begin position="371"/>
        <end position="400"/>
    </location>
</feature>
<keyword evidence="2" id="KW-1133">Transmembrane helix</keyword>
<proteinExistence type="predicted"/>
<dbReference type="RefSeq" id="WP_016458744.1">
    <property type="nucleotide sequence ID" value="NZ_KE150448.1"/>
</dbReference>
<feature type="compositionally biased region" description="Low complexity" evidence="1">
    <location>
        <begin position="240"/>
        <end position="257"/>
    </location>
</feature>
<dbReference type="Gene3D" id="2.40.10.10">
    <property type="entry name" value="Trypsin-like serine proteases"/>
    <property type="match status" value="2"/>
</dbReference>
<dbReference type="Proteomes" id="UP000014408">
    <property type="component" value="Unassembled WGS sequence"/>
</dbReference>
<dbReference type="AlphaFoldDB" id="S2YZX0"/>
<feature type="compositionally biased region" description="Low complexity" evidence="1">
    <location>
        <begin position="297"/>
        <end position="318"/>
    </location>
</feature>
<evidence type="ECO:0000313" key="4">
    <source>
        <dbReference type="EMBL" id="EPD67595.1"/>
    </source>
</evidence>
<feature type="chain" id="PRO_5004504649" description="Peptidase S1 domain-containing protein" evidence="3">
    <location>
        <begin position="26"/>
        <end position="441"/>
    </location>
</feature>
<dbReference type="PATRIC" id="fig|1125779.3.peg.1952"/>